<reference evidence="1" key="2">
    <citation type="submission" date="2019-07" db="EMBL/GenBank/DDBJ databases">
        <title>Phylogenomic Reclassification of ATCC Bacillus Strains and Various Taxa within the Genus Bacillus.</title>
        <authorList>
            <person name="Riojas M.A."/>
            <person name="Frank A.M."/>
            <person name="Fenn S.L."/>
            <person name="King S.P."/>
            <person name="Brower S.M."/>
            <person name="Hazbon M.H."/>
        </authorList>
    </citation>
    <scope>NUCLEOTIDE SEQUENCE</scope>
    <source>
        <strain evidence="1">NR-12239</strain>
    </source>
</reference>
<dbReference type="Proteomes" id="UP001248134">
    <property type="component" value="Unassembled WGS sequence"/>
</dbReference>
<reference evidence="2 3" key="1">
    <citation type="submission" date="2017-09" db="EMBL/GenBank/DDBJ databases">
        <title>Large-scale bioinformatics analysis of Bacillus genomes uncovers conserved roles of natural products in bacterial physiology.</title>
        <authorList>
            <consortium name="Agbiome Team Llc"/>
            <person name="Bleich R.M."/>
            <person name="Grubbs K.J."/>
            <person name="Santa Maria K.C."/>
            <person name="Allen S.E."/>
            <person name="Farag S."/>
            <person name="Shank E.A."/>
            <person name="Bowers A."/>
        </authorList>
    </citation>
    <scope>NUCLEOTIDE SEQUENCE [LARGE SCALE GENOMIC DNA]</scope>
    <source>
        <strain evidence="2 3">AFS037265</strain>
    </source>
</reference>
<evidence type="ECO:0000313" key="3">
    <source>
        <dbReference type="Proteomes" id="UP000221918"/>
    </source>
</evidence>
<dbReference type="RefSeq" id="WP_006095325.1">
    <property type="nucleotide sequence ID" value="NZ_CM000743.1"/>
</dbReference>
<gene>
    <name evidence="2" type="ORF">COF81_04060</name>
    <name evidence="1" type="ORF">FOS08_21270</name>
</gene>
<dbReference type="EMBL" id="VLYX01000030">
    <property type="protein sequence ID" value="MDR4328354.1"/>
    <property type="molecule type" value="Genomic_DNA"/>
</dbReference>
<dbReference type="Proteomes" id="UP000221918">
    <property type="component" value="Unassembled WGS sequence"/>
</dbReference>
<accession>A0A2H3M9X5</accession>
<dbReference type="KEGG" id="bmyc:DJ92_277"/>
<name>A0A2H3M9X5_9BACI</name>
<dbReference type="EMBL" id="NUTL01000020">
    <property type="protein sequence ID" value="PHF03919.1"/>
    <property type="molecule type" value="Genomic_DNA"/>
</dbReference>
<dbReference type="GeneID" id="34217165"/>
<evidence type="ECO:0000313" key="2">
    <source>
        <dbReference type="EMBL" id="PHF03919.1"/>
    </source>
</evidence>
<evidence type="ECO:0000313" key="4">
    <source>
        <dbReference type="Proteomes" id="UP001248134"/>
    </source>
</evidence>
<comment type="caution">
    <text evidence="1">The sequence shown here is derived from an EMBL/GenBank/DDBJ whole genome shotgun (WGS) entry which is preliminary data.</text>
</comment>
<protein>
    <submittedName>
        <fullName evidence="1">MFS transporter</fullName>
    </submittedName>
</protein>
<sequence>MQIPMEDGGASSSSEIVLNYDEIEDIIRRLQSIYNIYSGAIATNAKNLEKCQFYLEGEAMRVIDVYPKILNKILELADHYNRAASIVEVVRQEMKTQDEELHNKLQPQE</sequence>
<proteinExistence type="predicted"/>
<dbReference type="AlphaFoldDB" id="A0A2H3M9X5"/>
<organism evidence="1 4">
    <name type="scientific">Bacillus pseudomycoides</name>
    <dbReference type="NCBI Taxonomy" id="64104"/>
    <lineage>
        <taxon>Bacteria</taxon>
        <taxon>Bacillati</taxon>
        <taxon>Bacillota</taxon>
        <taxon>Bacilli</taxon>
        <taxon>Bacillales</taxon>
        <taxon>Bacillaceae</taxon>
        <taxon>Bacillus</taxon>
        <taxon>Bacillus cereus group</taxon>
    </lineage>
</organism>
<evidence type="ECO:0000313" key="1">
    <source>
        <dbReference type="EMBL" id="MDR4328354.1"/>
    </source>
</evidence>